<proteinExistence type="predicted"/>
<sequence>MTIEEIRGGTVVAMVESPTLLVSAVLAVLKTAQEMGFEITKVKLTELLYLADLKAVEEGLSQLSGATWRWDHHGPYDHAIRRAEEFVVESELVERDDSTAVEFGSRVLRMNVDIDDPLDVIGMMLIRDVVRMHGAKSATALKESSYATAPVIEAQVGGERGVLLDLNRARRRKQTAALIERVRSRRARRPTEAGDPGAGEVLKSEFLEGREALQRANSRALGEQ</sequence>
<dbReference type="RefSeq" id="WP_394302395.1">
    <property type="nucleotide sequence ID" value="NZ_JBHMQT010000038.1"/>
</dbReference>
<comment type="caution">
    <text evidence="1">The sequence shown here is derived from an EMBL/GenBank/DDBJ whole genome shotgun (WGS) entry which is preliminary data.</text>
</comment>
<keyword evidence="2" id="KW-1185">Reference proteome</keyword>
<dbReference type="EMBL" id="JBHMQT010000038">
    <property type="protein sequence ID" value="MFC0864274.1"/>
    <property type="molecule type" value="Genomic_DNA"/>
</dbReference>
<reference evidence="1 2" key="1">
    <citation type="submission" date="2024-09" db="EMBL/GenBank/DDBJ databases">
        <authorList>
            <person name="Sun Q."/>
            <person name="Mori K."/>
        </authorList>
    </citation>
    <scope>NUCLEOTIDE SEQUENCE [LARGE SCALE GENOMIC DNA]</scope>
    <source>
        <strain evidence="1 2">TBRC 1851</strain>
    </source>
</reference>
<accession>A0ABV6U740</accession>
<dbReference type="Proteomes" id="UP001589870">
    <property type="component" value="Unassembled WGS sequence"/>
</dbReference>
<evidence type="ECO:0000313" key="2">
    <source>
        <dbReference type="Proteomes" id="UP001589870"/>
    </source>
</evidence>
<protein>
    <submittedName>
        <fullName evidence="1">Uncharacterized protein</fullName>
    </submittedName>
</protein>
<gene>
    <name evidence="1" type="ORF">ACFHYQ_18435</name>
</gene>
<organism evidence="1 2">
    <name type="scientific">Sphaerimonospora cavernae</name>
    <dbReference type="NCBI Taxonomy" id="1740611"/>
    <lineage>
        <taxon>Bacteria</taxon>
        <taxon>Bacillati</taxon>
        <taxon>Actinomycetota</taxon>
        <taxon>Actinomycetes</taxon>
        <taxon>Streptosporangiales</taxon>
        <taxon>Streptosporangiaceae</taxon>
        <taxon>Sphaerimonospora</taxon>
    </lineage>
</organism>
<evidence type="ECO:0000313" key="1">
    <source>
        <dbReference type="EMBL" id="MFC0864274.1"/>
    </source>
</evidence>
<name>A0ABV6U740_9ACTN</name>